<evidence type="ECO:0000313" key="1">
    <source>
        <dbReference type="EMBL" id="KAF9510666.1"/>
    </source>
</evidence>
<reference evidence="1" key="1">
    <citation type="journal article" date="2020" name="Nat. Commun.">
        <title>Large-scale genome sequencing of mycorrhizal fungi provides insights into the early evolution of symbiotic traits.</title>
        <authorList>
            <person name="Miyauchi S."/>
            <person name="Kiss E."/>
            <person name="Kuo A."/>
            <person name="Drula E."/>
            <person name="Kohler A."/>
            <person name="Sanchez-Garcia M."/>
            <person name="Morin E."/>
            <person name="Andreopoulos B."/>
            <person name="Barry K.W."/>
            <person name="Bonito G."/>
            <person name="Buee M."/>
            <person name="Carver A."/>
            <person name="Chen C."/>
            <person name="Cichocki N."/>
            <person name="Clum A."/>
            <person name="Culley D."/>
            <person name="Crous P.W."/>
            <person name="Fauchery L."/>
            <person name="Girlanda M."/>
            <person name="Hayes R.D."/>
            <person name="Keri Z."/>
            <person name="LaButti K."/>
            <person name="Lipzen A."/>
            <person name="Lombard V."/>
            <person name="Magnuson J."/>
            <person name="Maillard F."/>
            <person name="Murat C."/>
            <person name="Nolan M."/>
            <person name="Ohm R.A."/>
            <person name="Pangilinan J."/>
            <person name="Pereira M.F."/>
            <person name="Perotto S."/>
            <person name="Peter M."/>
            <person name="Pfister S."/>
            <person name="Riley R."/>
            <person name="Sitrit Y."/>
            <person name="Stielow J.B."/>
            <person name="Szollosi G."/>
            <person name="Zifcakova L."/>
            <person name="Stursova M."/>
            <person name="Spatafora J.W."/>
            <person name="Tedersoo L."/>
            <person name="Vaario L.M."/>
            <person name="Yamada A."/>
            <person name="Yan M."/>
            <person name="Wang P."/>
            <person name="Xu J."/>
            <person name="Bruns T."/>
            <person name="Baldrian P."/>
            <person name="Vilgalys R."/>
            <person name="Dunand C."/>
            <person name="Henrissat B."/>
            <person name="Grigoriev I.V."/>
            <person name="Hibbett D."/>
            <person name="Nagy L.G."/>
            <person name="Martin F.M."/>
        </authorList>
    </citation>
    <scope>NUCLEOTIDE SEQUENCE</scope>
    <source>
        <strain evidence="1">UP504</strain>
    </source>
</reference>
<comment type="caution">
    <text evidence="1">The sequence shown here is derived from an EMBL/GenBank/DDBJ whole genome shotgun (WGS) entry which is preliminary data.</text>
</comment>
<dbReference type="Proteomes" id="UP000886523">
    <property type="component" value="Unassembled WGS sequence"/>
</dbReference>
<organism evidence="1 2">
    <name type="scientific">Hydnum rufescens UP504</name>
    <dbReference type="NCBI Taxonomy" id="1448309"/>
    <lineage>
        <taxon>Eukaryota</taxon>
        <taxon>Fungi</taxon>
        <taxon>Dikarya</taxon>
        <taxon>Basidiomycota</taxon>
        <taxon>Agaricomycotina</taxon>
        <taxon>Agaricomycetes</taxon>
        <taxon>Cantharellales</taxon>
        <taxon>Hydnaceae</taxon>
        <taxon>Hydnum</taxon>
    </lineage>
</organism>
<keyword evidence="2" id="KW-1185">Reference proteome</keyword>
<proteinExistence type="predicted"/>
<accession>A0A9P6DQ25</accession>
<protein>
    <submittedName>
        <fullName evidence="1">Uncharacterized protein</fullName>
    </submittedName>
</protein>
<gene>
    <name evidence="1" type="ORF">BS47DRAFT_49677</name>
</gene>
<sequence>MMVCTSGREYWQSCQAASCVSRTPLDTGYRAITNDWGVRWERGLITQMIWGLICFLIQCFACVARGKASIATHSPAGASSQSDHTITYFPLSDEDKCCCNRSA</sequence>
<dbReference type="EMBL" id="MU129012">
    <property type="protein sequence ID" value="KAF9510666.1"/>
    <property type="molecule type" value="Genomic_DNA"/>
</dbReference>
<name>A0A9P6DQ25_9AGAM</name>
<evidence type="ECO:0000313" key="2">
    <source>
        <dbReference type="Proteomes" id="UP000886523"/>
    </source>
</evidence>
<dbReference type="AlphaFoldDB" id="A0A9P6DQ25"/>